<dbReference type="Proteomes" id="UP000275408">
    <property type="component" value="Unassembled WGS sequence"/>
</dbReference>
<feature type="transmembrane region" description="Helical" evidence="1">
    <location>
        <begin position="80"/>
        <end position="100"/>
    </location>
</feature>
<feature type="transmembrane region" description="Helical" evidence="1">
    <location>
        <begin position="246"/>
        <end position="264"/>
    </location>
</feature>
<dbReference type="EMBL" id="RCHS01000617">
    <property type="protein sequence ID" value="RMX57742.1"/>
    <property type="molecule type" value="Genomic_DNA"/>
</dbReference>
<feature type="transmembrane region" description="Helical" evidence="1">
    <location>
        <begin position="174"/>
        <end position="195"/>
    </location>
</feature>
<keyword evidence="3" id="KW-1185">Reference proteome</keyword>
<keyword evidence="1" id="KW-0812">Transmembrane</keyword>
<evidence type="ECO:0000313" key="2">
    <source>
        <dbReference type="EMBL" id="RMX57742.1"/>
    </source>
</evidence>
<proteinExistence type="predicted"/>
<keyword evidence="1" id="KW-0472">Membrane</keyword>
<reference evidence="2 3" key="1">
    <citation type="journal article" date="2018" name="Sci. Rep.">
        <title>Comparative analysis of the Pocillopora damicornis genome highlights role of immune system in coral evolution.</title>
        <authorList>
            <person name="Cunning R."/>
            <person name="Bay R.A."/>
            <person name="Gillette P."/>
            <person name="Baker A.C."/>
            <person name="Traylor-Knowles N."/>
        </authorList>
    </citation>
    <scope>NUCLEOTIDE SEQUENCE [LARGE SCALE GENOMIC DNA]</scope>
    <source>
        <strain evidence="2">RSMAS</strain>
        <tissue evidence="2">Whole animal</tissue>
    </source>
</reference>
<feature type="transmembrane region" description="Helical" evidence="1">
    <location>
        <begin position="207"/>
        <end position="226"/>
    </location>
</feature>
<dbReference type="OrthoDB" id="5977732at2759"/>
<accession>A0A3M6UVP9</accession>
<feature type="transmembrane region" description="Helical" evidence="1">
    <location>
        <begin position="6"/>
        <end position="25"/>
    </location>
</feature>
<comment type="caution">
    <text evidence="2">The sequence shown here is derived from an EMBL/GenBank/DDBJ whole genome shotgun (WGS) entry which is preliminary data.</text>
</comment>
<organism evidence="2 3">
    <name type="scientific">Pocillopora damicornis</name>
    <name type="common">Cauliflower coral</name>
    <name type="synonym">Millepora damicornis</name>
    <dbReference type="NCBI Taxonomy" id="46731"/>
    <lineage>
        <taxon>Eukaryota</taxon>
        <taxon>Metazoa</taxon>
        <taxon>Cnidaria</taxon>
        <taxon>Anthozoa</taxon>
        <taxon>Hexacorallia</taxon>
        <taxon>Scleractinia</taxon>
        <taxon>Astrocoeniina</taxon>
        <taxon>Pocilloporidae</taxon>
        <taxon>Pocillopora</taxon>
    </lineage>
</organism>
<gene>
    <name evidence="2" type="ORF">pdam_00020084</name>
</gene>
<sequence length="283" mass="31496">MKRYYYGLIGTLLVLVTSCVPLVILEAASFCGKEKASALIQWIVSNAFSAVITKKTDSGLTRWYLKDVELTRSEQLTRKVFSSLFGLFFTMFTLASSVFWENLLLDVSYGCKPDDASVSMECFEYNIKENVEFWRAFARLGEDPIDCSSPKYLNGSVGVICYQMVFNIGVASGASYGVFKLAMIAVSAATSAMLLHKRSKNVNRTRIIVAVLIVTLYVAFVVSQVVETEKGPSSLVVMIDSHNVAIYLQVLMGLGAVLSFVYFVPWKQLVAFQSNLYLYDPIL</sequence>
<evidence type="ECO:0000256" key="1">
    <source>
        <dbReference type="SAM" id="Phobius"/>
    </source>
</evidence>
<keyword evidence="1" id="KW-1133">Transmembrane helix</keyword>
<protein>
    <submittedName>
        <fullName evidence="2">Uncharacterized protein</fullName>
    </submittedName>
</protein>
<dbReference type="AlphaFoldDB" id="A0A3M6UVP9"/>
<dbReference type="PROSITE" id="PS51257">
    <property type="entry name" value="PROKAR_LIPOPROTEIN"/>
    <property type="match status" value="1"/>
</dbReference>
<name>A0A3M6UVP9_POCDA</name>
<evidence type="ECO:0000313" key="3">
    <source>
        <dbReference type="Proteomes" id="UP000275408"/>
    </source>
</evidence>